<dbReference type="PANTHER" id="PTHR22789:SF0">
    <property type="entry name" value="3-OXO-TETRONATE 4-PHOSPHATE DECARBOXYLASE-RELATED"/>
    <property type="match status" value="1"/>
</dbReference>
<keyword evidence="1" id="KW-0479">Metal-binding</keyword>
<gene>
    <name evidence="4" type="ORF">SAMN02745671_01947</name>
</gene>
<sequence length="225" mass="25082">MLKEIKRKVLECAVKAENMGLCQHRSGNFSIRDEDTGLICITPTGMDRSEMTYHDIVVVNMNAEVVEAETLHRPTSEVTMHLKIYEARPDVNAVVHTHSKFALTFAILNKPIPAIVTELMHLGCKEGYIPVAPYGRPATPALAESVLKPLQISDVALMEKHGAVAVDKDIKEALTKAAYVEELAEIYYNTLTILGPGKEPDYVDKEELQKWAYPKEIKLLPGENK</sequence>
<reference evidence="4 5" key="1">
    <citation type="submission" date="2016-11" db="EMBL/GenBank/DDBJ databases">
        <authorList>
            <person name="Jaros S."/>
            <person name="Januszkiewicz K."/>
            <person name="Wedrychowicz H."/>
        </authorList>
    </citation>
    <scope>NUCLEOTIDE SEQUENCE [LARGE SCALE GENOMIC DNA]</scope>
    <source>
        <strain evidence="4 5">DSM 3074</strain>
    </source>
</reference>
<dbReference type="EMBL" id="FQYW01000016">
    <property type="protein sequence ID" value="SHI87053.1"/>
    <property type="molecule type" value="Genomic_DNA"/>
</dbReference>
<dbReference type="OrthoDB" id="9794581at2"/>
<dbReference type="PANTHER" id="PTHR22789">
    <property type="entry name" value="FUCULOSE PHOSPHATE ALDOLASE"/>
    <property type="match status" value="1"/>
</dbReference>
<accession>A0A1M6ENR1</accession>
<dbReference type="GO" id="GO:0016832">
    <property type="term" value="F:aldehyde-lyase activity"/>
    <property type="evidence" value="ECO:0007669"/>
    <property type="project" value="TreeGrafter"/>
</dbReference>
<dbReference type="InterPro" id="IPR036409">
    <property type="entry name" value="Aldolase_II/adducin_N_sf"/>
</dbReference>
<name>A0A1M6ENR1_9FIRM</name>
<proteinExistence type="predicted"/>
<dbReference type="RefSeq" id="WP_080326029.1">
    <property type="nucleotide sequence ID" value="NZ_FQYW01000016.1"/>
</dbReference>
<dbReference type="Proteomes" id="UP000191240">
    <property type="component" value="Unassembled WGS sequence"/>
</dbReference>
<keyword evidence="2" id="KW-0456">Lyase</keyword>
<dbReference type="GO" id="GO:0019323">
    <property type="term" value="P:pentose catabolic process"/>
    <property type="evidence" value="ECO:0007669"/>
    <property type="project" value="TreeGrafter"/>
</dbReference>
<dbReference type="SUPFAM" id="SSF53639">
    <property type="entry name" value="AraD/HMP-PK domain-like"/>
    <property type="match status" value="1"/>
</dbReference>
<dbReference type="Gene3D" id="3.40.225.10">
    <property type="entry name" value="Class II aldolase/adducin N-terminal domain"/>
    <property type="match status" value="1"/>
</dbReference>
<evidence type="ECO:0000313" key="5">
    <source>
        <dbReference type="Proteomes" id="UP000191240"/>
    </source>
</evidence>
<organism evidence="4 5">
    <name type="scientific">Anaerovibrio lipolyticus DSM 3074</name>
    <dbReference type="NCBI Taxonomy" id="1120997"/>
    <lineage>
        <taxon>Bacteria</taxon>
        <taxon>Bacillati</taxon>
        <taxon>Bacillota</taxon>
        <taxon>Negativicutes</taxon>
        <taxon>Selenomonadales</taxon>
        <taxon>Selenomonadaceae</taxon>
        <taxon>Anaerovibrio</taxon>
    </lineage>
</organism>
<evidence type="ECO:0000313" key="4">
    <source>
        <dbReference type="EMBL" id="SHI87053.1"/>
    </source>
</evidence>
<evidence type="ECO:0000256" key="2">
    <source>
        <dbReference type="ARBA" id="ARBA00023239"/>
    </source>
</evidence>
<dbReference type="GO" id="GO:0046872">
    <property type="term" value="F:metal ion binding"/>
    <property type="evidence" value="ECO:0007669"/>
    <property type="project" value="UniProtKB-KW"/>
</dbReference>
<evidence type="ECO:0000256" key="1">
    <source>
        <dbReference type="ARBA" id="ARBA00022723"/>
    </source>
</evidence>
<dbReference type="InterPro" id="IPR050197">
    <property type="entry name" value="Aldolase_class_II_sugar_metab"/>
</dbReference>
<dbReference type="InterPro" id="IPR001303">
    <property type="entry name" value="Aldolase_II/adducin_N"/>
</dbReference>
<dbReference type="SMART" id="SM01007">
    <property type="entry name" value="Aldolase_II"/>
    <property type="match status" value="1"/>
</dbReference>
<evidence type="ECO:0000259" key="3">
    <source>
        <dbReference type="SMART" id="SM01007"/>
    </source>
</evidence>
<protein>
    <submittedName>
        <fullName evidence="4">L-fuculose-phosphate aldolase</fullName>
    </submittedName>
</protein>
<dbReference type="AlphaFoldDB" id="A0A1M6ENR1"/>
<dbReference type="Pfam" id="PF00596">
    <property type="entry name" value="Aldolase_II"/>
    <property type="match status" value="1"/>
</dbReference>
<dbReference type="GO" id="GO:0005829">
    <property type="term" value="C:cytosol"/>
    <property type="evidence" value="ECO:0007669"/>
    <property type="project" value="TreeGrafter"/>
</dbReference>
<feature type="domain" description="Class II aldolase/adducin N-terminal" evidence="3">
    <location>
        <begin position="7"/>
        <end position="188"/>
    </location>
</feature>